<name>A0AA39C837_MICHY</name>
<gene>
    <name evidence="2" type="ORF">PV327_010689</name>
</gene>
<dbReference type="AlphaFoldDB" id="A0AA39C837"/>
<dbReference type="InterPro" id="IPR009017">
    <property type="entry name" value="GFP"/>
</dbReference>
<sequence length="137" mass="14982">MTLCKSLLFITIAVALSFMSSSGVEASEGRMYSPCRSINDCPSTLTCHDGRCTSQCSSVTCGPNAMCSYESRDGYQCRCEPPYKGNSVEGCFQIDYTQRALVKEKGVHIVEENVGSSWALQRSSLQLRVTREVEGGI</sequence>
<organism evidence="2 3">
    <name type="scientific">Microctonus hyperodae</name>
    <name type="common">Parasitoid wasp</name>
    <dbReference type="NCBI Taxonomy" id="165561"/>
    <lineage>
        <taxon>Eukaryota</taxon>
        <taxon>Metazoa</taxon>
        <taxon>Ecdysozoa</taxon>
        <taxon>Arthropoda</taxon>
        <taxon>Hexapoda</taxon>
        <taxon>Insecta</taxon>
        <taxon>Pterygota</taxon>
        <taxon>Neoptera</taxon>
        <taxon>Endopterygota</taxon>
        <taxon>Hymenoptera</taxon>
        <taxon>Apocrita</taxon>
        <taxon>Ichneumonoidea</taxon>
        <taxon>Braconidae</taxon>
        <taxon>Euphorinae</taxon>
        <taxon>Microctonus</taxon>
    </lineage>
</organism>
<dbReference type="Proteomes" id="UP001168972">
    <property type="component" value="Unassembled WGS sequence"/>
</dbReference>
<evidence type="ECO:0008006" key="4">
    <source>
        <dbReference type="Google" id="ProtNLM"/>
    </source>
</evidence>
<feature type="chain" id="PRO_5041256444" description="EGF-like domain-containing protein" evidence="1">
    <location>
        <begin position="27"/>
        <end position="137"/>
    </location>
</feature>
<keyword evidence="3" id="KW-1185">Reference proteome</keyword>
<proteinExistence type="predicted"/>
<protein>
    <recommendedName>
        <fullName evidence="4">EGF-like domain-containing protein</fullName>
    </recommendedName>
</protein>
<keyword evidence="1" id="KW-0732">Signal</keyword>
<dbReference type="Gene3D" id="2.40.155.10">
    <property type="entry name" value="Green fluorescent protein"/>
    <property type="match status" value="1"/>
</dbReference>
<dbReference type="EMBL" id="JAQQBR010001836">
    <property type="protein sequence ID" value="KAK0159593.1"/>
    <property type="molecule type" value="Genomic_DNA"/>
</dbReference>
<accession>A0AA39C837</accession>
<evidence type="ECO:0000313" key="3">
    <source>
        <dbReference type="Proteomes" id="UP001168972"/>
    </source>
</evidence>
<comment type="caution">
    <text evidence="2">The sequence shown here is derived from an EMBL/GenBank/DDBJ whole genome shotgun (WGS) entry which is preliminary data.</text>
</comment>
<reference evidence="2" key="2">
    <citation type="submission" date="2023-03" db="EMBL/GenBank/DDBJ databases">
        <authorList>
            <person name="Inwood S.N."/>
            <person name="Skelly J.G."/>
            <person name="Guhlin J."/>
            <person name="Harrop T.W.R."/>
            <person name="Goldson S.G."/>
            <person name="Dearden P.K."/>
        </authorList>
    </citation>
    <scope>NUCLEOTIDE SEQUENCE</scope>
    <source>
        <strain evidence="2">Lincoln</strain>
        <tissue evidence="2">Whole body</tissue>
    </source>
</reference>
<reference evidence="2" key="1">
    <citation type="journal article" date="2023" name="bioRxiv">
        <title>Scaffold-level genome assemblies of two parasitoid biocontrol wasps reveal the parthenogenesis mechanism and an associated novel virus.</title>
        <authorList>
            <person name="Inwood S."/>
            <person name="Skelly J."/>
            <person name="Guhlin J."/>
            <person name="Harrop T."/>
            <person name="Goldson S."/>
            <person name="Dearden P."/>
        </authorList>
    </citation>
    <scope>NUCLEOTIDE SEQUENCE</scope>
    <source>
        <strain evidence="2">Lincoln</strain>
        <tissue evidence="2">Whole body</tissue>
    </source>
</reference>
<feature type="signal peptide" evidence="1">
    <location>
        <begin position="1"/>
        <end position="26"/>
    </location>
</feature>
<evidence type="ECO:0000256" key="1">
    <source>
        <dbReference type="SAM" id="SignalP"/>
    </source>
</evidence>
<evidence type="ECO:0000313" key="2">
    <source>
        <dbReference type="EMBL" id="KAK0159593.1"/>
    </source>
</evidence>